<proteinExistence type="predicted"/>
<comment type="caution">
    <text evidence="2">The sequence shown here is derived from an EMBL/GenBank/DDBJ whole genome shotgun (WGS) entry which is preliminary data.</text>
</comment>
<feature type="non-terminal residue" evidence="2">
    <location>
        <position position="86"/>
    </location>
</feature>
<sequence>MFGKKSSSIFKKNDRNDDSNWEDDTLIDQNKYANSHPQGVVTASLINRLDSMKIEEDRLKRIEEDLNGTDSRLDSRITVLREKREK</sequence>
<feature type="region of interest" description="Disordered" evidence="1">
    <location>
        <begin position="1"/>
        <end position="23"/>
    </location>
</feature>
<keyword evidence="3" id="KW-1185">Reference proteome</keyword>
<gene>
    <name evidence="2" type="ORF">GMARGA_LOCUS10030</name>
</gene>
<evidence type="ECO:0000256" key="1">
    <source>
        <dbReference type="SAM" id="MobiDB-lite"/>
    </source>
</evidence>
<organism evidence="2 3">
    <name type="scientific">Gigaspora margarita</name>
    <dbReference type="NCBI Taxonomy" id="4874"/>
    <lineage>
        <taxon>Eukaryota</taxon>
        <taxon>Fungi</taxon>
        <taxon>Fungi incertae sedis</taxon>
        <taxon>Mucoromycota</taxon>
        <taxon>Glomeromycotina</taxon>
        <taxon>Glomeromycetes</taxon>
        <taxon>Diversisporales</taxon>
        <taxon>Gigasporaceae</taxon>
        <taxon>Gigaspora</taxon>
    </lineage>
</organism>
<accession>A0ABN7UT07</accession>
<evidence type="ECO:0000313" key="3">
    <source>
        <dbReference type="Proteomes" id="UP000789901"/>
    </source>
</evidence>
<evidence type="ECO:0000313" key="2">
    <source>
        <dbReference type="EMBL" id="CAG8663773.1"/>
    </source>
</evidence>
<reference evidence="2 3" key="1">
    <citation type="submission" date="2021-06" db="EMBL/GenBank/DDBJ databases">
        <authorList>
            <person name="Kallberg Y."/>
            <person name="Tangrot J."/>
            <person name="Rosling A."/>
        </authorList>
    </citation>
    <scope>NUCLEOTIDE SEQUENCE [LARGE SCALE GENOMIC DNA]</scope>
    <source>
        <strain evidence="2 3">120-4 pot B 10/14</strain>
    </source>
</reference>
<dbReference type="EMBL" id="CAJVQB010005518">
    <property type="protein sequence ID" value="CAG8663773.1"/>
    <property type="molecule type" value="Genomic_DNA"/>
</dbReference>
<name>A0ABN7UT07_GIGMA</name>
<protein>
    <submittedName>
        <fullName evidence="2">31301_t:CDS:1</fullName>
    </submittedName>
</protein>
<dbReference type="Proteomes" id="UP000789901">
    <property type="component" value="Unassembled WGS sequence"/>
</dbReference>
<feature type="compositionally biased region" description="Polar residues" evidence="1">
    <location>
        <begin position="1"/>
        <end position="10"/>
    </location>
</feature>